<reference evidence="2" key="1">
    <citation type="journal article" date="2018" name="Genome Announc.">
        <title>Complete genome sequence of a Dickeya fangzhongdai type strain causing bleeding canker of pear tree trunks.</title>
        <authorList>
            <person name="Zhao Y."/>
            <person name="Tian Y."/>
            <person name="Li X."/>
            <person name="Hu B."/>
        </authorList>
    </citation>
    <scope>NUCLEOTIDE SEQUENCE [LARGE SCALE GENOMIC DNA]</scope>
    <source>
        <strain evidence="2">DSM 101947</strain>
    </source>
</reference>
<dbReference type="Gene3D" id="1.10.1200.10">
    <property type="entry name" value="ACP-like"/>
    <property type="match status" value="1"/>
</dbReference>
<evidence type="ECO:0000313" key="2">
    <source>
        <dbReference type="Proteomes" id="UP000231901"/>
    </source>
</evidence>
<dbReference type="GeneID" id="66566575"/>
<name>A0A2K8QRB1_9GAMM</name>
<dbReference type="SUPFAM" id="SSF47336">
    <property type="entry name" value="ACP-like"/>
    <property type="match status" value="1"/>
</dbReference>
<sequence length="88" mass="9960">MTVTDALNSQDHIQNKTAQKEKALEQYLLWLSDILEQSVKPGDNFLDAGGHSMIAISLNERVKKEFGLTLSMERLYNTTLKDVFFAAK</sequence>
<proteinExistence type="predicted"/>
<dbReference type="InterPro" id="IPR009081">
    <property type="entry name" value="PP-bd_ACP"/>
</dbReference>
<gene>
    <name evidence="1" type="ORF">CVE23_19870</name>
</gene>
<dbReference type="Pfam" id="PF00550">
    <property type="entry name" value="PP-binding"/>
    <property type="match status" value="1"/>
</dbReference>
<keyword evidence="2" id="KW-1185">Reference proteome</keyword>
<evidence type="ECO:0000313" key="1">
    <source>
        <dbReference type="EMBL" id="ATZ96031.1"/>
    </source>
</evidence>
<dbReference type="OrthoDB" id="9757559at2"/>
<dbReference type="Proteomes" id="UP000231901">
    <property type="component" value="Chromosome"/>
</dbReference>
<dbReference type="EMBL" id="CP025003">
    <property type="protein sequence ID" value="ATZ96031.1"/>
    <property type="molecule type" value="Genomic_DNA"/>
</dbReference>
<protein>
    <submittedName>
        <fullName evidence="1">Uncharacterized protein</fullName>
    </submittedName>
</protein>
<organism evidence="1 2">
    <name type="scientific">Dickeya fangzhongdai</name>
    <dbReference type="NCBI Taxonomy" id="1778540"/>
    <lineage>
        <taxon>Bacteria</taxon>
        <taxon>Pseudomonadati</taxon>
        <taxon>Pseudomonadota</taxon>
        <taxon>Gammaproteobacteria</taxon>
        <taxon>Enterobacterales</taxon>
        <taxon>Pectobacteriaceae</taxon>
        <taxon>Dickeya</taxon>
    </lineage>
</organism>
<dbReference type="KEGG" id="dfn:CVE23_19870"/>
<dbReference type="InterPro" id="IPR036736">
    <property type="entry name" value="ACP-like_sf"/>
</dbReference>
<dbReference type="RefSeq" id="WP_049842643.1">
    <property type="nucleotide sequence ID" value="NZ_BMJF01000005.1"/>
</dbReference>
<dbReference type="AlphaFoldDB" id="A0A2K8QRB1"/>
<accession>A0A2K8QRB1</accession>